<proteinExistence type="predicted"/>
<accession>C1FGI5</accession>
<name>C1FGI5_MICCC</name>
<dbReference type="InParanoid" id="C1FGI5"/>
<reference evidence="2 3" key="1">
    <citation type="journal article" date="2009" name="Science">
        <title>Green evolution and dynamic adaptations revealed by genomes of the marine picoeukaryotes Micromonas.</title>
        <authorList>
            <person name="Worden A.Z."/>
            <person name="Lee J.H."/>
            <person name="Mock T."/>
            <person name="Rouze P."/>
            <person name="Simmons M.P."/>
            <person name="Aerts A.L."/>
            <person name="Allen A.E."/>
            <person name="Cuvelier M.L."/>
            <person name="Derelle E."/>
            <person name="Everett M.V."/>
            <person name="Foulon E."/>
            <person name="Grimwood J."/>
            <person name="Gundlach H."/>
            <person name="Henrissat B."/>
            <person name="Napoli C."/>
            <person name="McDonald S.M."/>
            <person name="Parker M.S."/>
            <person name="Rombauts S."/>
            <person name="Salamov A."/>
            <person name="Von Dassow P."/>
            <person name="Badger J.H."/>
            <person name="Coutinho P.M."/>
            <person name="Demir E."/>
            <person name="Dubchak I."/>
            <person name="Gentemann C."/>
            <person name="Eikrem W."/>
            <person name="Gready J.E."/>
            <person name="John U."/>
            <person name="Lanier W."/>
            <person name="Lindquist E.A."/>
            <person name="Lucas S."/>
            <person name="Mayer K.F."/>
            <person name="Moreau H."/>
            <person name="Not F."/>
            <person name="Otillar R."/>
            <person name="Panaud O."/>
            <person name="Pangilinan J."/>
            <person name="Paulsen I."/>
            <person name="Piegu B."/>
            <person name="Poliakov A."/>
            <person name="Robbens S."/>
            <person name="Schmutz J."/>
            <person name="Toulza E."/>
            <person name="Wyss T."/>
            <person name="Zelensky A."/>
            <person name="Zhou K."/>
            <person name="Armbrust E.V."/>
            <person name="Bhattacharya D."/>
            <person name="Goodenough U.W."/>
            <person name="Van de Peer Y."/>
            <person name="Grigoriev I.V."/>
        </authorList>
    </citation>
    <scope>NUCLEOTIDE SEQUENCE [LARGE SCALE GENOMIC DNA]</scope>
    <source>
        <strain evidence="3">RCC299 / NOUM17</strain>
    </source>
</reference>
<dbReference type="Pfam" id="PF12237">
    <property type="entry name" value="PCIF1_WW"/>
    <property type="match status" value="1"/>
</dbReference>
<evidence type="ECO:0000313" key="3">
    <source>
        <dbReference type="Proteomes" id="UP000002009"/>
    </source>
</evidence>
<dbReference type="KEGG" id="mis:MICPUN_84425"/>
<organism evidence="2 3">
    <name type="scientific">Micromonas commoda (strain RCC299 / NOUM17 / CCMP2709)</name>
    <name type="common">Picoplanktonic green alga</name>
    <dbReference type="NCBI Taxonomy" id="296587"/>
    <lineage>
        <taxon>Eukaryota</taxon>
        <taxon>Viridiplantae</taxon>
        <taxon>Chlorophyta</taxon>
        <taxon>Mamiellophyceae</taxon>
        <taxon>Mamiellales</taxon>
        <taxon>Mamiellaceae</taxon>
        <taxon>Micromonas</taxon>
    </lineage>
</organism>
<dbReference type="OrthoDB" id="567664at2759"/>
<evidence type="ECO:0000259" key="1">
    <source>
        <dbReference type="Pfam" id="PF12237"/>
    </source>
</evidence>
<dbReference type="GO" id="GO:0016422">
    <property type="term" value="F:mRNA (2'-O-methyladenosine-N6-)-methyltransferase activity"/>
    <property type="evidence" value="ECO:0007669"/>
    <property type="project" value="InterPro"/>
</dbReference>
<protein>
    <recommendedName>
        <fullName evidence="1">PCIF1 WW domain-containing protein</fullName>
    </recommendedName>
</protein>
<dbReference type="EMBL" id="CP001575">
    <property type="protein sequence ID" value="ACO69265.1"/>
    <property type="molecule type" value="Genomic_DNA"/>
</dbReference>
<sequence>MQASIPPSMHDALRAHFGVSLELCASPLNARYRRFCSAYLDVDEVFGSFGDCLKFEPDAGSFEVNPPFDPVFMGAVCGHMERLLANASGAMSFAVIVP</sequence>
<dbReference type="InterPro" id="IPR039881">
    <property type="entry name" value="PCIF1-like"/>
</dbReference>
<dbReference type="AlphaFoldDB" id="C1FGI5"/>
<dbReference type="OMA" id="ASHECFA"/>
<dbReference type="GO" id="GO:0099122">
    <property type="term" value="F:RNA polymerase II C-terminal domain binding"/>
    <property type="evidence" value="ECO:0007669"/>
    <property type="project" value="InterPro"/>
</dbReference>
<feature type="non-terminal residue" evidence="2">
    <location>
        <position position="98"/>
    </location>
</feature>
<feature type="domain" description="PCIF1 WW" evidence="1">
    <location>
        <begin position="1"/>
        <end position="98"/>
    </location>
</feature>
<dbReference type="InterPro" id="IPR022035">
    <property type="entry name" value="PCIF1_WW"/>
</dbReference>
<dbReference type="PANTHER" id="PTHR21727:SF0">
    <property type="entry name" value="MRNA (2'-O-METHYLADENOSINE-N(6)-)-METHYLTRANSFERASE"/>
    <property type="match status" value="1"/>
</dbReference>
<dbReference type="RefSeq" id="XP_002508007.1">
    <property type="nucleotide sequence ID" value="XM_002507961.1"/>
</dbReference>
<dbReference type="GeneID" id="8245641"/>
<dbReference type="PANTHER" id="PTHR21727">
    <property type="entry name" value="PHOSPHORYLATED CTD INTERACTING FACTOR 1"/>
    <property type="match status" value="1"/>
</dbReference>
<dbReference type="Proteomes" id="UP000002009">
    <property type="component" value="Chromosome 8"/>
</dbReference>
<keyword evidence="3" id="KW-1185">Reference proteome</keyword>
<evidence type="ECO:0000313" key="2">
    <source>
        <dbReference type="EMBL" id="ACO69265.1"/>
    </source>
</evidence>
<gene>
    <name evidence="2" type="ORF">MICPUN_84425</name>
</gene>